<dbReference type="Pfam" id="PF01547">
    <property type="entry name" value="SBP_bac_1"/>
    <property type="match status" value="1"/>
</dbReference>
<evidence type="ECO:0000313" key="6">
    <source>
        <dbReference type="Proteomes" id="UP000501058"/>
    </source>
</evidence>
<dbReference type="PANTHER" id="PTHR30061">
    <property type="entry name" value="MALTOSE-BINDING PERIPLASMIC PROTEIN"/>
    <property type="match status" value="1"/>
</dbReference>
<gene>
    <name evidence="5" type="ORF">G7070_06330</name>
</gene>
<evidence type="ECO:0000256" key="2">
    <source>
        <dbReference type="ARBA" id="ARBA00022448"/>
    </source>
</evidence>
<feature type="signal peptide" evidence="4">
    <location>
        <begin position="1"/>
        <end position="20"/>
    </location>
</feature>
<dbReference type="GO" id="GO:0055052">
    <property type="term" value="C:ATP-binding cassette (ABC) transporter complex, substrate-binding subunit-containing"/>
    <property type="evidence" value="ECO:0007669"/>
    <property type="project" value="TreeGrafter"/>
</dbReference>
<name>A0A6G7Y4Z0_9ACTN</name>
<dbReference type="Proteomes" id="UP000501058">
    <property type="component" value="Chromosome"/>
</dbReference>
<sequence>MKTTKLAAALLAATVGLGLAACGGAPAQNPGGDTTASGPVSITFQSLSDQPGAIAATKEIVEAWNTANPNIKVETIQAGWDGVYDKLTTQFSGKSAPDVIHYEAASILPFAADGYLRDLSKDISPDAKAEISDGVWDSVTYDGQIIGVPTEMQTYVVFANKKMLTDAGVTIPTGDSMTWEQFTQIAQQATKGDAKGLGWGLKSPTATMMALGPINGATFFSGEGDKVDISVGEPEIALPKAIKGLADAGTLDKTSLTQSGGDVLKGFYAGKYAMTVQGSYQAANIAKDAPDGFEWVELPPLQGTKGTGQAANPQTLSVNIDSKHGAEAAKFVAFFTEPDNMAKLNTADALIPASKTAREKILKDTGGKDGWDMTLKSGESLTSAPYLKANSYAQWKDTVATPSFQKYLTGEIDDAGLKSALESGWKR</sequence>
<dbReference type="CDD" id="cd13585">
    <property type="entry name" value="PBP2_TMBP_like"/>
    <property type="match status" value="1"/>
</dbReference>
<reference evidence="5 6" key="1">
    <citation type="submission" date="2020-03" db="EMBL/GenBank/DDBJ databases">
        <title>Propioniciclava sp. nov., isolated from Hydrophilus acuminatus.</title>
        <authorList>
            <person name="Hyun D.-W."/>
            <person name="Bae J.-W."/>
        </authorList>
    </citation>
    <scope>NUCLEOTIDE SEQUENCE [LARGE SCALE GENOMIC DNA]</scope>
    <source>
        <strain evidence="5 6">HDW11</strain>
    </source>
</reference>
<protein>
    <submittedName>
        <fullName evidence="5">Sugar ABC transporter substrate-binding protein</fullName>
    </submittedName>
</protein>
<evidence type="ECO:0000256" key="3">
    <source>
        <dbReference type="ARBA" id="ARBA00022729"/>
    </source>
</evidence>
<dbReference type="PANTHER" id="PTHR30061:SF50">
    <property type="entry name" value="MALTOSE_MALTODEXTRIN-BINDING PERIPLASMIC PROTEIN"/>
    <property type="match status" value="1"/>
</dbReference>
<dbReference type="Gene3D" id="3.40.190.10">
    <property type="entry name" value="Periplasmic binding protein-like II"/>
    <property type="match status" value="1"/>
</dbReference>
<dbReference type="InterPro" id="IPR006059">
    <property type="entry name" value="SBP"/>
</dbReference>
<proteinExistence type="inferred from homology"/>
<dbReference type="SUPFAM" id="SSF53850">
    <property type="entry name" value="Periplasmic binding protein-like II"/>
    <property type="match status" value="1"/>
</dbReference>
<dbReference type="GO" id="GO:0015768">
    <property type="term" value="P:maltose transport"/>
    <property type="evidence" value="ECO:0007669"/>
    <property type="project" value="TreeGrafter"/>
</dbReference>
<dbReference type="PROSITE" id="PS51257">
    <property type="entry name" value="PROKAR_LIPOPROTEIN"/>
    <property type="match status" value="1"/>
</dbReference>
<organism evidence="5 6">
    <name type="scientific">Propioniciclava coleopterorum</name>
    <dbReference type="NCBI Taxonomy" id="2714937"/>
    <lineage>
        <taxon>Bacteria</taxon>
        <taxon>Bacillati</taxon>
        <taxon>Actinomycetota</taxon>
        <taxon>Actinomycetes</taxon>
        <taxon>Propionibacteriales</taxon>
        <taxon>Propionibacteriaceae</taxon>
        <taxon>Propioniciclava</taxon>
    </lineage>
</organism>
<evidence type="ECO:0000256" key="4">
    <source>
        <dbReference type="SAM" id="SignalP"/>
    </source>
</evidence>
<dbReference type="GO" id="GO:0042956">
    <property type="term" value="P:maltodextrin transmembrane transport"/>
    <property type="evidence" value="ECO:0007669"/>
    <property type="project" value="TreeGrafter"/>
</dbReference>
<keyword evidence="2" id="KW-0813">Transport</keyword>
<evidence type="ECO:0000256" key="1">
    <source>
        <dbReference type="ARBA" id="ARBA00008520"/>
    </source>
</evidence>
<feature type="chain" id="PRO_5038853519" evidence="4">
    <location>
        <begin position="21"/>
        <end position="427"/>
    </location>
</feature>
<dbReference type="EMBL" id="CP049865">
    <property type="protein sequence ID" value="QIK71954.1"/>
    <property type="molecule type" value="Genomic_DNA"/>
</dbReference>
<dbReference type="RefSeq" id="WP_166232843.1">
    <property type="nucleotide sequence ID" value="NZ_CP049865.1"/>
</dbReference>
<comment type="similarity">
    <text evidence="1">Belongs to the bacterial solute-binding protein 1 family.</text>
</comment>
<dbReference type="GO" id="GO:1901982">
    <property type="term" value="F:maltose binding"/>
    <property type="evidence" value="ECO:0007669"/>
    <property type="project" value="TreeGrafter"/>
</dbReference>
<accession>A0A6G7Y4Z0</accession>
<dbReference type="KEGG" id="prv:G7070_06330"/>
<dbReference type="AlphaFoldDB" id="A0A6G7Y4Z0"/>
<evidence type="ECO:0000313" key="5">
    <source>
        <dbReference type="EMBL" id="QIK71954.1"/>
    </source>
</evidence>
<keyword evidence="3 4" id="KW-0732">Signal</keyword>
<keyword evidence="6" id="KW-1185">Reference proteome</keyword>